<feature type="compositionally biased region" description="Pro residues" evidence="1">
    <location>
        <begin position="196"/>
        <end position="245"/>
    </location>
</feature>
<dbReference type="AlphaFoldDB" id="A0A7S4ESJ9"/>
<reference evidence="3" key="1">
    <citation type="submission" date="2021-01" db="EMBL/GenBank/DDBJ databases">
        <authorList>
            <person name="Corre E."/>
            <person name="Pelletier E."/>
            <person name="Niang G."/>
            <person name="Scheremetjew M."/>
            <person name="Finn R."/>
            <person name="Kale V."/>
            <person name="Holt S."/>
            <person name="Cochrane G."/>
            <person name="Meng A."/>
            <person name="Brown T."/>
            <person name="Cohen L."/>
        </authorList>
    </citation>
    <scope>NUCLEOTIDE SEQUENCE</scope>
    <source>
        <strain evidence="3">CCMP645</strain>
    </source>
</reference>
<feature type="compositionally biased region" description="Pro residues" evidence="1">
    <location>
        <begin position="174"/>
        <end position="187"/>
    </location>
</feature>
<proteinExistence type="predicted"/>
<evidence type="ECO:0000313" key="3">
    <source>
        <dbReference type="EMBL" id="CAE0749138.1"/>
    </source>
</evidence>
<protein>
    <submittedName>
        <fullName evidence="3">Uncharacterized protein</fullName>
    </submittedName>
</protein>
<feature type="region of interest" description="Disordered" evidence="1">
    <location>
        <begin position="135"/>
        <end position="255"/>
    </location>
</feature>
<accession>A0A7S4ESJ9</accession>
<keyword evidence="2" id="KW-1133">Transmembrane helix</keyword>
<evidence type="ECO:0000256" key="1">
    <source>
        <dbReference type="SAM" id="MobiDB-lite"/>
    </source>
</evidence>
<feature type="transmembrane region" description="Helical" evidence="2">
    <location>
        <begin position="88"/>
        <end position="107"/>
    </location>
</feature>
<gene>
    <name evidence="3" type="ORF">PCAR00345_LOCUS1720</name>
</gene>
<dbReference type="PRINTS" id="PR01217">
    <property type="entry name" value="PRICHEXTENSN"/>
</dbReference>
<sequence length="542" mass="59821">MPRVRLSMSELPVTTAKSCDEESLCNDDISFTEGIRYKSKFAHRPVEVRESKQMLMNSPVDSLDVDTPQGMRMHGHDWHSHLPAILRYISYFLFLFGGFLFLLGIVFSDREAEPPHAPNAKLLATGSSLYELQSEASATGKQALHPPSLAQAPATPFPSTLATPSTRPMASPLSAPPKVPLSPPLPAPESLLVSPSPLPPSPAMPPPSLPPPPLPSPPPPPPPSPERPPPPLCPPPPARPSPTPPDYSRVNTNGPLTAETCDAILADPDHLAHTMFGPLGYVRRTAVEPACWGLGADAERFFSDFSSGAQCNLNWYEGASGELGQESKRPRFPAGRAVALLGFEDTIWKFCHEKVGRHADPAPEHDQDVFAHTCVDANQNILRLRSSKRPWNMCQNMIWVQCAISGRLPGQEGAKLHFATAPNTLDTRNDFPKDYYWKEHYPNNDIFYVEVCMISKLCRNSDKLFQLQVGETFVCETDQSRYEELHKLLTMRDKQVKDCAPLTKQCGGNGMSKPCCDPKAECKVINQWWHQCDTGSSPWGDP</sequence>
<evidence type="ECO:0000256" key="2">
    <source>
        <dbReference type="SAM" id="Phobius"/>
    </source>
</evidence>
<keyword evidence="2" id="KW-0472">Membrane</keyword>
<name>A0A7S4ESJ9_CHRCT</name>
<organism evidence="3">
    <name type="scientific">Chrysotila carterae</name>
    <name type="common">Marine alga</name>
    <name type="synonym">Syracosphaera carterae</name>
    <dbReference type="NCBI Taxonomy" id="13221"/>
    <lineage>
        <taxon>Eukaryota</taxon>
        <taxon>Haptista</taxon>
        <taxon>Haptophyta</taxon>
        <taxon>Prymnesiophyceae</taxon>
        <taxon>Isochrysidales</taxon>
        <taxon>Isochrysidaceae</taxon>
        <taxon>Chrysotila</taxon>
    </lineage>
</organism>
<dbReference type="EMBL" id="HBIZ01003186">
    <property type="protein sequence ID" value="CAE0749138.1"/>
    <property type="molecule type" value="Transcribed_RNA"/>
</dbReference>
<keyword evidence="2" id="KW-0812">Transmembrane</keyword>
<feature type="compositionally biased region" description="Polar residues" evidence="1">
    <location>
        <begin position="157"/>
        <end position="168"/>
    </location>
</feature>